<dbReference type="PANTHER" id="PTHR19338">
    <property type="entry name" value="TRANSLOCASE OF INNER MITOCHONDRIAL MEMBRANE 13 HOMOLOG"/>
    <property type="match status" value="1"/>
</dbReference>
<evidence type="ECO:0000256" key="2">
    <source>
        <dbReference type="ARBA" id="ARBA00022614"/>
    </source>
</evidence>
<dbReference type="GO" id="GO:0000166">
    <property type="term" value="F:nucleotide binding"/>
    <property type="evidence" value="ECO:0007669"/>
    <property type="project" value="UniProtKB-KW"/>
</dbReference>
<evidence type="ECO:0000256" key="6">
    <source>
        <dbReference type="SAM" id="SignalP"/>
    </source>
</evidence>
<dbReference type="EMBL" id="LR862135">
    <property type="protein sequence ID" value="CAD1840382.1"/>
    <property type="molecule type" value="Genomic_DNA"/>
</dbReference>
<dbReference type="Gene3D" id="1.20.5.4130">
    <property type="match status" value="1"/>
</dbReference>
<evidence type="ECO:0000256" key="3">
    <source>
        <dbReference type="ARBA" id="ARBA00022737"/>
    </source>
</evidence>
<evidence type="ECO:0000256" key="1">
    <source>
        <dbReference type="ARBA" id="ARBA00008894"/>
    </source>
</evidence>
<sequence length="218" mass="24581">MAEVAILLAIQKLGLALGTDLLNQASSLFSQQLASLAELPNSMERMRRELHVMQGFLCGIDRRESKNQALEAWIAEVQNTAHTIEDIVDDYIFRMGQARQRQGGVVGYMKQVLKQPKSFDSFCLIASQLERAEKDLEHLSRLNDRWIQATSSIGHSSSSDNVSEWTQHLMGSSSLFMGEEQLVGIDEDRHMLTNWLASEKLDLCTITVWVWAGSEKLL</sequence>
<keyword evidence="4" id="KW-0547">Nucleotide-binding</keyword>
<organism evidence="8">
    <name type="scientific">Ananas comosus var. bracteatus</name>
    <name type="common">red pineapple</name>
    <dbReference type="NCBI Taxonomy" id="296719"/>
    <lineage>
        <taxon>Eukaryota</taxon>
        <taxon>Viridiplantae</taxon>
        <taxon>Streptophyta</taxon>
        <taxon>Embryophyta</taxon>
        <taxon>Tracheophyta</taxon>
        <taxon>Spermatophyta</taxon>
        <taxon>Magnoliopsida</taxon>
        <taxon>Liliopsida</taxon>
        <taxon>Poales</taxon>
        <taxon>Bromeliaceae</taxon>
        <taxon>Bromelioideae</taxon>
        <taxon>Ananas</taxon>
    </lineage>
</organism>
<protein>
    <recommendedName>
        <fullName evidence="7">Disease resistance N-terminal domain-containing protein</fullName>
    </recommendedName>
</protein>
<dbReference type="InterPro" id="IPR038005">
    <property type="entry name" value="RX-like_CC"/>
</dbReference>
<gene>
    <name evidence="8" type="ORF">CB5_LOCUS23593</name>
</gene>
<evidence type="ECO:0000256" key="4">
    <source>
        <dbReference type="ARBA" id="ARBA00022741"/>
    </source>
</evidence>
<accession>A0A6V7QB83</accession>
<name>A0A6V7QB83_ANACO</name>
<evidence type="ECO:0000256" key="5">
    <source>
        <dbReference type="ARBA" id="ARBA00022821"/>
    </source>
</evidence>
<comment type="similarity">
    <text evidence="1">Belongs to the disease resistance NB-LRR family.</text>
</comment>
<dbReference type="Pfam" id="PF18052">
    <property type="entry name" value="Rx_N"/>
    <property type="match status" value="1"/>
</dbReference>
<reference evidence="8" key="1">
    <citation type="submission" date="2020-07" db="EMBL/GenBank/DDBJ databases">
        <authorList>
            <person name="Lin J."/>
        </authorList>
    </citation>
    <scope>NUCLEOTIDE SEQUENCE</scope>
</reference>
<keyword evidence="2" id="KW-0433">Leucine-rich repeat</keyword>
<keyword evidence="5" id="KW-0611">Plant defense</keyword>
<dbReference type="GO" id="GO:0006952">
    <property type="term" value="P:defense response"/>
    <property type="evidence" value="ECO:0007669"/>
    <property type="project" value="UniProtKB-KW"/>
</dbReference>
<feature type="chain" id="PRO_5027868336" description="Disease resistance N-terminal domain-containing protein" evidence="6">
    <location>
        <begin position="19"/>
        <end position="218"/>
    </location>
</feature>
<keyword evidence="6" id="KW-0732">Signal</keyword>
<dbReference type="PANTHER" id="PTHR19338:SF63">
    <property type="entry name" value="NB-ARC DOMAIN-CONTAINING PROTEIN"/>
    <property type="match status" value="1"/>
</dbReference>
<keyword evidence="3" id="KW-0677">Repeat</keyword>
<dbReference type="AlphaFoldDB" id="A0A6V7QB83"/>
<proteinExistence type="inferred from homology"/>
<feature type="domain" description="Disease resistance N-terminal" evidence="7">
    <location>
        <begin position="21"/>
        <end position="102"/>
    </location>
</feature>
<dbReference type="CDD" id="cd14798">
    <property type="entry name" value="RX-CC_like"/>
    <property type="match status" value="1"/>
</dbReference>
<evidence type="ECO:0000259" key="7">
    <source>
        <dbReference type="Pfam" id="PF18052"/>
    </source>
</evidence>
<evidence type="ECO:0000313" key="8">
    <source>
        <dbReference type="EMBL" id="CAD1840382.1"/>
    </source>
</evidence>
<feature type="signal peptide" evidence="6">
    <location>
        <begin position="1"/>
        <end position="18"/>
    </location>
</feature>
<dbReference type="InterPro" id="IPR041118">
    <property type="entry name" value="Rx_N"/>
</dbReference>